<evidence type="ECO:0000313" key="2">
    <source>
        <dbReference type="Proteomes" id="UP000092612"/>
    </source>
</evidence>
<organism evidence="1 2">
    <name type="scientific">Polaribacter reichenbachii</name>
    <dbReference type="NCBI Taxonomy" id="996801"/>
    <lineage>
        <taxon>Bacteria</taxon>
        <taxon>Pseudomonadati</taxon>
        <taxon>Bacteroidota</taxon>
        <taxon>Flavobacteriia</taxon>
        <taxon>Flavobacteriales</taxon>
        <taxon>Flavobacteriaceae</taxon>
    </lineage>
</organism>
<dbReference type="OrthoDB" id="1446904at2"/>
<accession>A0A1B8U5Z5</accession>
<dbReference type="KEGG" id="prn:BW723_06575"/>
<dbReference type="EMBL" id="LSFL01000005">
    <property type="protein sequence ID" value="OBY67306.1"/>
    <property type="molecule type" value="Genomic_DNA"/>
</dbReference>
<keyword evidence="2" id="KW-1185">Reference proteome</keyword>
<dbReference type="AlphaFoldDB" id="A0A1B8U5Z5"/>
<reference evidence="2" key="1">
    <citation type="submission" date="2016-02" db="EMBL/GenBank/DDBJ databases">
        <title>Paenibacillus sp. LPB0068, isolated from Crassostrea gigas.</title>
        <authorList>
            <person name="Shin S.-K."/>
            <person name="Yi H."/>
        </authorList>
    </citation>
    <scope>NUCLEOTIDE SEQUENCE [LARGE SCALE GENOMIC DNA]</scope>
    <source>
        <strain evidence="2">KCTC 23969</strain>
    </source>
</reference>
<dbReference type="STRING" id="996801.BW723_06575"/>
<sequence length="124" mass="13982">MKSKIIITLFSLILLINSCDENDNESIICTHVFIHGLEINLIEKGTTNSVNGYVKIIIEDDDYEEILESSEPNNSFYGAGERKGTYTLTITSNNYKTFVSEPIIVIADECHVKTVSKTFELELK</sequence>
<dbReference type="RefSeq" id="WP_068357203.1">
    <property type="nucleotide sequence ID" value="NZ_CP019337.1"/>
</dbReference>
<proteinExistence type="predicted"/>
<protein>
    <submittedName>
        <fullName evidence="1">Uncharacterized protein</fullName>
    </submittedName>
</protein>
<evidence type="ECO:0000313" key="1">
    <source>
        <dbReference type="EMBL" id="OBY67306.1"/>
    </source>
</evidence>
<comment type="caution">
    <text evidence="1">The sequence shown here is derived from an EMBL/GenBank/DDBJ whole genome shotgun (WGS) entry which is preliminary data.</text>
</comment>
<name>A0A1B8U5Z5_9FLAO</name>
<dbReference type="Proteomes" id="UP000092612">
    <property type="component" value="Unassembled WGS sequence"/>
</dbReference>
<gene>
    <name evidence="1" type="ORF">LPB301_02915</name>
</gene>